<evidence type="ECO:0000256" key="11">
    <source>
        <dbReference type="ARBA" id="ARBA00023239"/>
    </source>
</evidence>
<keyword evidence="9" id="KW-0472">Membrane</keyword>
<proteinExistence type="predicted"/>
<dbReference type="PANTHER" id="PTHR43078">
    <property type="entry name" value="UDP-GLUCURONIC ACID DECARBOXYLASE-RELATED"/>
    <property type="match status" value="1"/>
</dbReference>
<keyword evidence="8" id="KW-0333">Golgi apparatus</keyword>
<dbReference type="PANTHER" id="PTHR43078:SF6">
    <property type="entry name" value="UDP-GLUCURONIC ACID DECARBOXYLASE 1"/>
    <property type="match status" value="1"/>
</dbReference>
<evidence type="ECO:0000313" key="15">
    <source>
        <dbReference type="EMBL" id="GGI89385.1"/>
    </source>
</evidence>
<evidence type="ECO:0000256" key="10">
    <source>
        <dbReference type="ARBA" id="ARBA00023180"/>
    </source>
</evidence>
<protein>
    <submittedName>
        <fullName evidence="14">SDR family oxidoreductase</fullName>
    </submittedName>
    <submittedName>
        <fullName evidence="15">dTDP-glucose 4,6-dehydratase</fullName>
    </submittedName>
</protein>
<dbReference type="InterPro" id="IPR036291">
    <property type="entry name" value="NAD(P)-bd_dom_sf"/>
</dbReference>
<evidence type="ECO:0000256" key="2">
    <source>
        <dbReference type="ARBA" id="ARBA00004323"/>
    </source>
</evidence>
<keyword evidence="3" id="KW-0812">Transmembrane</keyword>
<gene>
    <name evidence="15" type="primary">rfbB</name>
    <name evidence="14" type="ORF">GCM10009545_37030</name>
    <name evidence="15" type="ORF">GCM10011581_28050</name>
</gene>
<accession>A0A917JVN6</accession>
<organism evidence="15 16">
    <name type="scientific">Saccharopolyspora thermophila</name>
    <dbReference type="NCBI Taxonomy" id="89367"/>
    <lineage>
        <taxon>Bacteria</taxon>
        <taxon>Bacillati</taxon>
        <taxon>Actinomycetota</taxon>
        <taxon>Actinomycetes</taxon>
        <taxon>Pseudonocardiales</taxon>
        <taxon>Pseudonocardiaceae</taxon>
        <taxon>Saccharopolyspora</taxon>
    </lineage>
</organism>
<evidence type="ECO:0000256" key="1">
    <source>
        <dbReference type="ARBA" id="ARBA00001911"/>
    </source>
</evidence>
<keyword evidence="5" id="KW-0735">Signal-anchor</keyword>
<dbReference type="GO" id="GO:0042732">
    <property type="term" value="P:D-xylose metabolic process"/>
    <property type="evidence" value="ECO:0007669"/>
    <property type="project" value="InterPro"/>
</dbReference>
<evidence type="ECO:0000256" key="12">
    <source>
        <dbReference type="ARBA" id="ARBA00037859"/>
    </source>
</evidence>
<evidence type="ECO:0000256" key="9">
    <source>
        <dbReference type="ARBA" id="ARBA00023136"/>
    </source>
</evidence>
<evidence type="ECO:0000256" key="4">
    <source>
        <dbReference type="ARBA" id="ARBA00022793"/>
    </source>
</evidence>
<keyword evidence="7" id="KW-0520">NAD</keyword>
<reference evidence="14" key="1">
    <citation type="journal article" date="2014" name="Int. J. Syst. Evol. Microbiol.">
        <title>Complete genome of a new Firmicutes species belonging to the dominant human colonic microbiota ('Ruminococcus bicirculans') reveals two chromosomes and a selective capacity to utilize plant glucans.</title>
        <authorList>
            <consortium name="NISC Comparative Sequencing Program"/>
            <person name="Wegmann U."/>
            <person name="Louis P."/>
            <person name="Goesmann A."/>
            <person name="Henrissat B."/>
            <person name="Duncan S.H."/>
            <person name="Flint H.J."/>
        </authorList>
    </citation>
    <scope>NUCLEOTIDE SEQUENCE</scope>
    <source>
        <strain evidence="14">JCM 10664</strain>
    </source>
</reference>
<keyword evidence="4" id="KW-0210">Decarboxylase</keyword>
<keyword evidence="11" id="KW-0456">Lyase</keyword>
<keyword evidence="10" id="KW-0325">Glycoprotein</keyword>
<evidence type="ECO:0000256" key="6">
    <source>
        <dbReference type="ARBA" id="ARBA00022989"/>
    </source>
</evidence>
<keyword evidence="6" id="KW-1133">Transmembrane helix</keyword>
<dbReference type="FunFam" id="3.40.50.720:FF:000065">
    <property type="entry name" value="UDP-glucuronic acid decarboxylase 1"/>
    <property type="match status" value="1"/>
</dbReference>
<evidence type="ECO:0000313" key="17">
    <source>
        <dbReference type="Proteomes" id="UP001500220"/>
    </source>
</evidence>
<evidence type="ECO:0000313" key="14">
    <source>
        <dbReference type="EMBL" id="GAA0531100.1"/>
    </source>
</evidence>
<comment type="subcellular location">
    <subcellularLocation>
        <location evidence="2">Golgi apparatus membrane</location>
        <topology evidence="2">Single-pass type II membrane protein</topology>
    </subcellularLocation>
    <subcellularLocation>
        <location evidence="12">Golgi apparatus</location>
        <location evidence="12">Golgi stack membrane</location>
    </subcellularLocation>
</comment>
<comment type="cofactor">
    <cofactor evidence="1">
        <name>NAD(+)</name>
        <dbReference type="ChEBI" id="CHEBI:57540"/>
    </cofactor>
</comment>
<reference evidence="15 16" key="2">
    <citation type="journal article" date="2014" name="Int. J. Syst. Evol. Microbiol.">
        <title>Complete genome sequence of Corynebacterium casei LMG S-19264T (=DSM 44701T), isolated from a smear-ripened cheese.</title>
        <authorList>
            <consortium name="US DOE Joint Genome Institute (JGI-PGF)"/>
            <person name="Walter F."/>
            <person name="Albersmeier A."/>
            <person name="Kalinowski J."/>
            <person name="Ruckert C."/>
        </authorList>
    </citation>
    <scope>NUCLEOTIDE SEQUENCE [LARGE SCALE GENOMIC DNA]</scope>
    <source>
        <strain evidence="15 16">CGMCC 4.7206</strain>
    </source>
</reference>
<reference evidence="15" key="4">
    <citation type="submission" date="2020-09" db="EMBL/GenBank/DDBJ databases">
        <authorList>
            <person name="Sun Q."/>
            <person name="Zhou Y."/>
        </authorList>
    </citation>
    <scope>NUCLEOTIDE SEQUENCE</scope>
    <source>
        <strain evidence="15">CGMCC 4.7206</strain>
    </source>
</reference>
<evidence type="ECO:0000256" key="3">
    <source>
        <dbReference type="ARBA" id="ARBA00022692"/>
    </source>
</evidence>
<keyword evidence="17" id="KW-1185">Reference proteome</keyword>
<reference evidence="17" key="3">
    <citation type="journal article" date="2019" name="Int. J. Syst. Evol. Microbiol.">
        <title>The Global Catalogue of Microorganisms (GCM) 10K type strain sequencing project: providing services to taxonomists for standard genome sequencing and annotation.</title>
        <authorList>
            <consortium name="The Broad Institute Genomics Platform"/>
            <consortium name="The Broad Institute Genome Sequencing Center for Infectious Disease"/>
            <person name="Wu L."/>
            <person name="Ma J."/>
        </authorList>
    </citation>
    <scope>NUCLEOTIDE SEQUENCE [LARGE SCALE GENOMIC DNA]</scope>
    <source>
        <strain evidence="17">JCM 10664</strain>
    </source>
</reference>
<dbReference type="GO" id="GO:0048040">
    <property type="term" value="F:UDP-glucuronate decarboxylase activity"/>
    <property type="evidence" value="ECO:0007669"/>
    <property type="project" value="TreeGrafter"/>
</dbReference>
<dbReference type="Proteomes" id="UP000597989">
    <property type="component" value="Unassembled WGS sequence"/>
</dbReference>
<evidence type="ECO:0000256" key="8">
    <source>
        <dbReference type="ARBA" id="ARBA00023034"/>
    </source>
</evidence>
<evidence type="ECO:0000256" key="5">
    <source>
        <dbReference type="ARBA" id="ARBA00022968"/>
    </source>
</evidence>
<dbReference type="Proteomes" id="UP001500220">
    <property type="component" value="Unassembled WGS sequence"/>
</dbReference>
<dbReference type="GO" id="GO:0005737">
    <property type="term" value="C:cytoplasm"/>
    <property type="evidence" value="ECO:0007669"/>
    <property type="project" value="TreeGrafter"/>
</dbReference>
<sequence length="323" mass="35119">MPVQWEFRRVAVTGGAGFLGSHLCEQLVARGTSVLCLDNLSTGSARNLESLAEEPTFELVEHDIARRPYTAGGIDLVVHLASPASPADYLRMPVETLRVGSRGTEHALELADRNGARFLLVSTSEVYGDPLRHPQTEDYWGNVNPVGPRAVYDEAKRYAEALTTAFRASRGTGTRIARVFNTYGPRMRPADGRVVPTFIRQALAGEPITVNGDGRQTRSLCYVDDTVRGLLAVAAANRPQPVNIGRPGELPVRKLAELVRSLVGSRSPIEHVAASADDPKRRCPDITVATRELGWRPRVDVVAGLRHTIAWFTAEARAAGAAR</sequence>
<dbReference type="InterPro" id="IPR001509">
    <property type="entry name" value="Epimerase_deHydtase"/>
</dbReference>
<dbReference type="Pfam" id="PF01370">
    <property type="entry name" value="Epimerase"/>
    <property type="match status" value="1"/>
</dbReference>
<dbReference type="EMBL" id="BAAAHC010000013">
    <property type="protein sequence ID" value="GAA0531100.1"/>
    <property type="molecule type" value="Genomic_DNA"/>
</dbReference>
<name>A0A917JVN6_9PSEU</name>
<dbReference type="EMBL" id="BMMT01000009">
    <property type="protein sequence ID" value="GGI89385.1"/>
    <property type="molecule type" value="Genomic_DNA"/>
</dbReference>
<evidence type="ECO:0000313" key="16">
    <source>
        <dbReference type="Proteomes" id="UP000597989"/>
    </source>
</evidence>
<dbReference type="InterPro" id="IPR044516">
    <property type="entry name" value="UXS-like"/>
</dbReference>
<evidence type="ECO:0000259" key="13">
    <source>
        <dbReference type="Pfam" id="PF01370"/>
    </source>
</evidence>
<dbReference type="GO" id="GO:0070403">
    <property type="term" value="F:NAD+ binding"/>
    <property type="evidence" value="ECO:0007669"/>
    <property type="project" value="InterPro"/>
</dbReference>
<dbReference type="SUPFAM" id="SSF51735">
    <property type="entry name" value="NAD(P)-binding Rossmann-fold domains"/>
    <property type="match status" value="1"/>
</dbReference>
<feature type="domain" description="NAD-dependent epimerase/dehydratase" evidence="13">
    <location>
        <begin position="10"/>
        <end position="245"/>
    </location>
</feature>
<evidence type="ECO:0000256" key="7">
    <source>
        <dbReference type="ARBA" id="ARBA00023027"/>
    </source>
</evidence>
<dbReference type="Gene3D" id="3.40.50.720">
    <property type="entry name" value="NAD(P)-binding Rossmann-like Domain"/>
    <property type="match status" value="1"/>
</dbReference>
<reference evidence="14" key="5">
    <citation type="submission" date="2023-12" db="EMBL/GenBank/DDBJ databases">
        <authorList>
            <person name="Sun Q."/>
            <person name="Inoue M."/>
        </authorList>
    </citation>
    <scope>NUCLEOTIDE SEQUENCE</scope>
    <source>
        <strain evidence="14">JCM 10664</strain>
    </source>
</reference>
<comment type="caution">
    <text evidence="15">The sequence shown here is derived from an EMBL/GenBank/DDBJ whole genome shotgun (WGS) entry which is preliminary data.</text>
</comment>
<dbReference type="AlphaFoldDB" id="A0A917JVN6"/>